<evidence type="ECO:0000313" key="11">
    <source>
        <dbReference type="EMBL" id="BCN92401.1"/>
    </source>
</evidence>
<evidence type="ECO:0000256" key="1">
    <source>
        <dbReference type="ARBA" id="ARBA00004651"/>
    </source>
</evidence>
<evidence type="ECO:0000256" key="7">
    <source>
        <dbReference type="ARBA" id="ARBA00029447"/>
    </source>
</evidence>
<comment type="subcellular location">
    <subcellularLocation>
        <location evidence="1">Cell membrane</location>
        <topology evidence="1">Multi-pass membrane protein</topology>
    </subcellularLocation>
</comment>
<evidence type="ECO:0000256" key="2">
    <source>
        <dbReference type="ARBA" id="ARBA00022475"/>
    </source>
</evidence>
<keyword evidence="8" id="KW-0807">Transducer</keyword>
<sequence>MFSKLKLKQKILGALLLVGIIPFGYIATKSVMTASSSLEKQAFSQLEAVRDIKKAAINRYYATFENQLITTASNATLISATSELNKAFQEYSLEAGVTNTELPAITKKVKSYWQDEFGKEYQKQSGTDFNLNVFDALSETAINLQYAYIANNPNPLGNKNKLSQSEDVSSYSKLHGIYHPWLNQLLEKFGYYDIFLINTEGQVVYSVFKELDYATSLENGPWKDSPLAQSYQQAKSLKEGEVTVTDLALYSPSYNAPAGFAATPITQDGQRIGTLIFQLPLANITEIMSDRSGMGKSGETYLVGSDQLMRSESFLDPVNHSVIASYRDPVKGKVDTQASVAAIQGQTGAEIIKDYNGNPVLSAYAPVKFGSHQWAILAEIDESEAFADISNLENIIFISSIVILAIIVSFGLWLSNTLASPVIRLTKTMNEVGKQFDFSQRVSVSSQDEIGQMGSAFNNLLMTTADALNDVNQTMSDIAKGQFESRIQAELVGDLAVLKSNVNASAESVDNTMKALDEIMIAISNGDFKARMNQKVEGTFRNNVDNAMQSMDAAITELGHVIQQLSIGNFSARVKTELKGDLDNLKNSTNQSVDQLEKAMSEIILAIIAQSQGDLTVTVHGQYQGELLKLKEAYNLSKQKLNSVLQQVNNAANMVRTASEEVATGSIDLNDRTQNQAAALEETAASMEELTATIKHNTDNASTADKLSRDARMQAENGQVVMQESIEAISEVEASSKKIEEIIGLIDGIAFQTNLLALNAAVEAARAGEHGRGFAVVAGEVRNLAGKSAEAAKDIKSLIETTSRNIVNGSQKIEHTSESLKTINEAIQKVSDVVSEIAAASSEQQQGVEQVNQAITAIDQTTQQNAALVEETTSAAQSMSHESVNLSKAVSEFKLEVTTQLPKRKS</sequence>
<dbReference type="InterPro" id="IPR033479">
    <property type="entry name" value="dCache_1"/>
</dbReference>
<evidence type="ECO:0008006" key="13">
    <source>
        <dbReference type="Google" id="ProtNLM"/>
    </source>
</evidence>
<name>A0ABM7MAN3_9GAMM</name>
<dbReference type="Gene3D" id="1.20.120.1530">
    <property type="match status" value="1"/>
</dbReference>
<gene>
    <name evidence="11" type="ORF">THMIRHAM_01860</name>
</gene>
<dbReference type="PROSITE" id="PS50111">
    <property type="entry name" value="CHEMOTAXIS_TRANSDUC_2"/>
    <property type="match status" value="1"/>
</dbReference>
<evidence type="ECO:0000259" key="9">
    <source>
        <dbReference type="PROSITE" id="PS50111"/>
    </source>
</evidence>
<dbReference type="Proteomes" id="UP001054820">
    <property type="component" value="Chromosome"/>
</dbReference>
<evidence type="ECO:0000256" key="5">
    <source>
        <dbReference type="ARBA" id="ARBA00022989"/>
    </source>
</evidence>
<dbReference type="EMBL" id="AP024202">
    <property type="protein sequence ID" value="BCN92401.1"/>
    <property type="molecule type" value="Genomic_DNA"/>
</dbReference>
<dbReference type="CDD" id="cd06225">
    <property type="entry name" value="HAMP"/>
    <property type="match status" value="1"/>
</dbReference>
<dbReference type="PANTHER" id="PTHR43531">
    <property type="entry name" value="PROTEIN ICFG"/>
    <property type="match status" value="1"/>
</dbReference>
<keyword evidence="6" id="KW-0472">Membrane</keyword>
<feature type="domain" description="Methyl-accepting transducer" evidence="9">
    <location>
        <begin position="651"/>
        <end position="880"/>
    </location>
</feature>
<dbReference type="Gene3D" id="1.10.287.950">
    <property type="entry name" value="Methyl-accepting chemotaxis protein"/>
    <property type="match status" value="1"/>
</dbReference>
<evidence type="ECO:0000313" key="12">
    <source>
        <dbReference type="Proteomes" id="UP001054820"/>
    </source>
</evidence>
<evidence type="ECO:0000259" key="10">
    <source>
        <dbReference type="PROSITE" id="PS50885"/>
    </source>
</evidence>
<dbReference type="Pfam" id="PF02743">
    <property type="entry name" value="dCache_1"/>
    <property type="match status" value="1"/>
</dbReference>
<evidence type="ECO:0000256" key="6">
    <source>
        <dbReference type="ARBA" id="ARBA00023136"/>
    </source>
</evidence>
<feature type="domain" description="HAMP" evidence="10">
    <location>
        <begin position="549"/>
        <end position="601"/>
    </location>
</feature>
<keyword evidence="3" id="KW-0488">Methylation</keyword>
<keyword evidence="12" id="KW-1185">Reference proteome</keyword>
<dbReference type="CDD" id="cd11386">
    <property type="entry name" value="MCP_signal"/>
    <property type="match status" value="1"/>
</dbReference>
<dbReference type="InterPro" id="IPR051310">
    <property type="entry name" value="MCP_chemotaxis"/>
</dbReference>
<dbReference type="SMART" id="SM00304">
    <property type="entry name" value="HAMP"/>
    <property type="match status" value="2"/>
</dbReference>
<evidence type="ECO:0000256" key="3">
    <source>
        <dbReference type="ARBA" id="ARBA00022481"/>
    </source>
</evidence>
<dbReference type="InterPro" id="IPR003660">
    <property type="entry name" value="HAMP_dom"/>
</dbReference>
<dbReference type="SUPFAM" id="SSF58104">
    <property type="entry name" value="Methyl-accepting chemotaxis protein (MCP) signaling domain"/>
    <property type="match status" value="1"/>
</dbReference>
<evidence type="ECO:0000256" key="4">
    <source>
        <dbReference type="ARBA" id="ARBA00022692"/>
    </source>
</evidence>
<dbReference type="Pfam" id="PF00672">
    <property type="entry name" value="HAMP"/>
    <property type="match status" value="1"/>
</dbReference>
<comment type="similarity">
    <text evidence="7">Belongs to the methyl-accepting chemotaxis (MCP) protein family.</text>
</comment>
<dbReference type="Pfam" id="PF00015">
    <property type="entry name" value="MCPsignal"/>
    <property type="match status" value="1"/>
</dbReference>
<dbReference type="RefSeq" id="WP_237262102.1">
    <property type="nucleotide sequence ID" value="NZ_AP024202.1"/>
</dbReference>
<accession>A0ABM7MAN3</accession>
<dbReference type="PROSITE" id="PS50885">
    <property type="entry name" value="HAMP"/>
    <property type="match status" value="2"/>
</dbReference>
<dbReference type="Gene3D" id="3.30.450.20">
    <property type="entry name" value="PAS domain"/>
    <property type="match status" value="1"/>
</dbReference>
<dbReference type="InterPro" id="IPR004089">
    <property type="entry name" value="MCPsignal_dom"/>
</dbReference>
<organism evidence="11 12">
    <name type="scientific">Thiomicrorhabdus immobilis</name>
    <dbReference type="NCBI Taxonomy" id="2791037"/>
    <lineage>
        <taxon>Bacteria</taxon>
        <taxon>Pseudomonadati</taxon>
        <taxon>Pseudomonadota</taxon>
        <taxon>Gammaproteobacteria</taxon>
        <taxon>Thiotrichales</taxon>
        <taxon>Piscirickettsiaceae</taxon>
        <taxon>Thiomicrorhabdus</taxon>
    </lineage>
</organism>
<evidence type="ECO:0000256" key="8">
    <source>
        <dbReference type="PROSITE-ProRule" id="PRU00284"/>
    </source>
</evidence>
<protein>
    <recommendedName>
        <fullName evidence="13">Methyl-accepting chemotaxis protein</fullName>
    </recommendedName>
</protein>
<keyword evidence="2" id="KW-1003">Cell membrane</keyword>
<dbReference type="SUPFAM" id="SSF158472">
    <property type="entry name" value="HAMP domain-like"/>
    <property type="match status" value="1"/>
</dbReference>
<proteinExistence type="inferred from homology"/>
<dbReference type="PANTHER" id="PTHR43531:SF14">
    <property type="entry name" value="METHYL-ACCEPTING CHEMOTAXIS PROTEIN I-RELATED"/>
    <property type="match status" value="1"/>
</dbReference>
<keyword evidence="4" id="KW-0812">Transmembrane</keyword>
<reference evidence="11" key="1">
    <citation type="journal article" date="2022" name="Arch. Microbiol.">
        <title>Thiomicrorhabdus immobilis sp. nov., a mesophilic sulfur-oxidizing bacterium isolated from sediment of a brackish lake in northern Japan.</title>
        <authorList>
            <person name="Kojima H."/>
            <person name="Mochizuki J."/>
            <person name="Kanda M."/>
            <person name="Watanabe T."/>
            <person name="Fukui M."/>
        </authorList>
    </citation>
    <scope>NUCLEOTIDE SEQUENCE</scope>
    <source>
        <strain evidence="11">Am19</strain>
    </source>
</reference>
<keyword evidence="5" id="KW-1133">Transmembrane helix</keyword>
<dbReference type="SMART" id="SM00283">
    <property type="entry name" value="MA"/>
    <property type="match status" value="1"/>
</dbReference>
<feature type="domain" description="HAMP" evidence="10">
    <location>
        <begin position="416"/>
        <end position="469"/>
    </location>
</feature>
<dbReference type="Gene3D" id="6.10.340.10">
    <property type="match status" value="1"/>
</dbReference>